<dbReference type="GO" id="GO:0016740">
    <property type="term" value="F:transferase activity"/>
    <property type="evidence" value="ECO:0007669"/>
    <property type="project" value="UniProtKB-KW"/>
</dbReference>
<dbReference type="AlphaFoldDB" id="A0A6I5N990"/>
<feature type="compositionally biased region" description="Polar residues" evidence="1">
    <location>
        <begin position="270"/>
        <end position="279"/>
    </location>
</feature>
<name>A0A6I5N990_9BIFI</name>
<keyword evidence="3" id="KW-0808">Transferase</keyword>
<keyword evidence="4" id="KW-1185">Reference proteome</keyword>
<reference evidence="3 4" key="1">
    <citation type="submission" date="2019-09" db="EMBL/GenBank/DDBJ databases">
        <title>Phylogenetic characterization of a novel taxon of the genus Bifidobacterium: Bifidobacterium choloepi sp. nov.</title>
        <authorList>
            <person name="Modesto M."/>
            <person name="Satti M."/>
        </authorList>
    </citation>
    <scope>NUCLEOTIDE SEQUENCE [LARGE SCALE GENOMIC DNA]</scope>
    <source>
        <strain evidence="3 4">BRDM6</strain>
    </source>
</reference>
<dbReference type="InterPro" id="IPR000905">
    <property type="entry name" value="Gcp-like_dom"/>
</dbReference>
<feature type="domain" description="Gcp-like" evidence="2">
    <location>
        <begin position="26"/>
        <end position="88"/>
    </location>
</feature>
<proteinExistence type="predicted"/>
<dbReference type="Gene3D" id="3.30.420.40">
    <property type="match status" value="1"/>
</dbReference>
<dbReference type="RefSeq" id="WP_163226660.1">
    <property type="nucleotide sequence ID" value="NZ_VYSG01000001.1"/>
</dbReference>
<comment type="caution">
    <text evidence="3">The sequence shown here is derived from an EMBL/GenBank/DDBJ whole genome shotgun (WGS) entry which is preliminary data.</text>
</comment>
<dbReference type="GO" id="GO:0002949">
    <property type="term" value="P:tRNA threonylcarbamoyladenosine modification"/>
    <property type="evidence" value="ECO:0007669"/>
    <property type="project" value="InterPro"/>
</dbReference>
<evidence type="ECO:0000313" key="3">
    <source>
        <dbReference type="EMBL" id="NEG69050.1"/>
    </source>
</evidence>
<dbReference type="NCBIfam" id="TIGR03725">
    <property type="entry name" value="T6A_YeaZ"/>
    <property type="match status" value="1"/>
</dbReference>
<dbReference type="SUPFAM" id="SSF53067">
    <property type="entry name" value="Actin-like ATPase domain"/>
    <property type="match status" value="1"/>
</dbReference>
<accession>A0A6I5N990</accession>
<dbReference type="InterPro" id="IPR043129">
    <property type="entry name" value="ATPase_NBD"/>
</dbReference>
<protein>
    <submittedName>
        <fullName evidence="3">tRNA (Adenosine(37)-N6)-threonylcarbamoyltransferase complex dimerization subunit type 1 TsaB</fullName>
    </submittedName>
</protein>
<organism evidence="3 4">
    <name type="scientific">Bifidobacterium choloepi</name>
    <dbReference type="NCBI Taxonomy" id="2614131"/>
    <lineage>
        <taxon>Bacteria</taxon>
        <taxon>Bacillati</taxon>
        <taxon>Actinomycetota</taxon>
        <taxon>Actinomycetes</taxon>
        <taxon>Bifidobacteriales</taxon>
        <taxon>Bifidobacteriaceae</taxon>
        <taxon>Bifidobacterium</taxon>
    </lineage>
</organism>
<dbReference type="InterPro" id="IPR022496">
    <property type="entry name" value="T6A_TsaB"/>
</dbReference>
<evidence type="ECO:0000256" key="1">
    <source>
        <dbReference type="SAM" id="MobiDB-lite"/>
    </source>
</evidence>
<gene>
    <name evidence="3" type="primary">tsaB</name>
    <name evidence="3" type="ORF">F6S87_00055</name>
</gene>
<dbReference type="EMBL" id="VYSG01000001">
    <property type="protein sequence ID" value="NEG69050.1"/>
    <property type="molecule type" value="Genomic_DNA"/>
</dbReference>
<feature type="region of interest" description="Disordered" evidence="1">
    <location>
        <begin position="242"/>
        <end position="279"/>
    </location>
</feature>
<dbReference type="Proteomes" id="UP000469292">
    <property type="component" value="Unassembled WGS sequence"/>
</dbReference>
<evidence type="ECO:0000259" key="2">
    <source>
        <dbReference type="Pfam" id="PF00814"/>
    </source>
</evidence>
<evidence type="ECO:0000313" key="4">
    <source>
        <dbReference type="Proteomes" id="UP000469292"/>
    </source>
</evidence>
<dbReference type="Pfam" id="PF00814">
    <property type="entry name" value="TsaD"/>
    <property type="match status" value="1"/>
</dbReference>
<sequence>MQTLVIDTSFGSTVGFVGHDPVLEDDSRGHVENLQVDIDRAAQASAIAPSDITRIVVGIGPAPFTGLRAGLVAAKAIAAASGAELLGEDILTPQAAMMKAAHAGDERLAGVDFLADVPVARDGDNVHYVTLAVNDARRKQLYFTLIADLYEQEGSDTILVDMDIDYPDNIAVRVNKAVADYMQAHPGLDVVVDVAGHGAGKYADAWKALDHPGSVVDHSLLDCGRAGLGMFAAVAERDPDAHMQPESLEPLYLRRPDVSVPKPLKPVTAPASSDNGQAR</sequence>